<dbReference type="AlphaFoldDB" id="A0A5B8C1X1"/>
<feature type="transmembrane region" description="Helical" evidence="6">
    <location>
        <begin position="35"/>
        <end position="59"/>
    </location>
</feature>
<feature type="transmembrane region" description="Helical" evidence="6">
    <location>
        <begin position="225"/>
        <end position="243"/>
    </location>
</feature>
<dbReference type="Proteomes" id="UP000314616">
    <property type="component" value="Chromosome"/>
</dbReference>
<dbReference type="RefSeq" id="WP_139927494.1">
    <property type="nucleotide sequence ID" value="NZ_CP040915.1"/>
</dbReference>
<evidence type="ECO:0000313" key="7">
    <source>
        <dbReference type="EMBL" id="QDC24050.1"/>
    </source>
</evidence>
<dbReference type="EMBL" id="CP040915">
    <property type="protein sequence ID" value="QDC24050.1"/>
    <property type="molecule type" value="Genomic_DNA"/>
</dbReference>
<feature type="transmembrane region" description="Helical" evidence="6">
    <location>
        <begin position="255"/>
        <end position="273"/>
    </location>
</feature>
<name>A0A5B8C1X1_9MICO</name>
<evidence type="ECO:0000256" key="6">
    <source>
        <dbReference type="SAM" id="Phobius"/>
    </source>
</evidence>
<feature type="transmembrane region" description="Helical" evidence="6">
    <location>
        <begin position="154"/>
        <end position="179"/>
    </location>
</feature>
<evidence type="ECO:0000256" key="3">
    <source>
        <dbReference type="ARBA" id="ARBA00022692"/>
    </source>
</evidence>
<keyword evidence="5 6" id="KW-0472">Membrane</keyword>
<evidence type="ECO:0000256" key="4">
    <source>
        <dbReference type="ARBA" id="ARBA00022989"/>
    </source>
</evidence>
<evidence type="ECO:0000256" key="2">
    <source>
        <dbReference type="ARBA" id="ARBA00022475"/>
    </source>
</evidence>
<keyword evidence="3 6" id="KW-0812">Transmembrane</keyword>
<feature type="transmembrane region" description="Helical" evidence="6">
    <location>
        <begin position="107"/>
        <end position="126"/>
    </location>
</feature>
<reference evidence="7 8" key="1">
    <citation type="submission" date="2019-05" db="EMBL/GenBank/DDBJ databases">
        <title>Georgenia *** sp. nov., and Georgenia *** sp. nov., isolated from the intestinal contents of plateau pika (Ochotona curzoniae) in the Qinghai-Tibet plateau of China.</title>
        <authorList>
            <person name="Tian Z."/>
        </authorList>
    </citation>
    <scope>NUCLEOTIDE SEQUENCE [LARGE SCALE GENOMIC DNA]</scope>
    <source>
        <strain evidence="7 8">Z443</strain>
    </source>
</reference>
<dbReference type="PANTHER" id="PTHR30213">
    <property type="entry name" value="INNER MEMBRANE PROTEIN YHJD"/>
    <property type="match status" value="1"/>
</dbReference>
<dbReference type="PANTHER" id="PTHR30213:SF1">
    <property type="entry name" value="INNER MEMBRANE PROTEIN YHJD"/>
    <property type="match status" value="1"/>
</dbReference>
<keyword evidence="4 6" id="KW-1133">Transmembrane helix</keyword>
<organism evidence="7 8">
    <name type="scientific">Georgenia yuyongxinii</name>
    <dbReference type="NCBI Taxonomy" id="2589797"/>
    <lineage>
        <taxon>Bacteria</taxon>
        <taxon>Bacillati</taxon>
        <taxon>Actinomycetota</taxon>
        <taxon>Actinomycetes</taxon>
        <taxon>Micrococcales</taxon>
        <taxon>Bogoriellaceae</taxon>
        <taxon>Georgenia</taxon>
    </lineage>
</organism>
<feature type="transmembrane region" description="Helical" evidence="6">
    <location>
        <begin position="191"/>
        <end position="213"/>
    </location>
</feature>
<comment type="subcellular location">
    <subcellularLocation>
        <location evidence="1">Cell membrane</location>
        <topology evidence="1">Multi-pass membrane protein</topology>
    </subcellularLocation>
</comment>
<dbReference type="GO" id="GO:0005886">
    <property type="term" value="C:plasma membrane"/>
    <property type="evidence" value="ECO:0007669"/>
    <property type="project" value="UniProtKB-SubCell"/>
</dbReference>
<evidence type="ECO:0000256" key="5">
    <source>
        <dbReference type="ARBA" id="ARBA00023136"/>
    </source>
</evidence>
<evidence type="ECO:0000313" key="8">
    <source>
        <dbReference type="Proteomes" id="UP000314616"/>
    </source>
</evidence>
<sequence>MAVGAGGRVKRAVARVRESRAGRTLARYGIARGRWLAGGIAYSALFSIFAALAISFTLFTAALGRNEELRQTVIGSLNDALPGIIDDGSGGLLKPDDLVVKAALNPASILAGVVLLWTALSVMAAMKSSIRAMFGIVAPPENAVAAKARDLAGFLALTLGVLVTAVLSLVAGTLGTVVLDALGVRGTVAGFLLRALGLAVALLVDWAVFLMLFRVAAGVRPLRRDLLVGTLLGAVAAGVLRLLGTTVVGAVDDPLLASFAAIVTLLLWVNLLARVTLIVASWTANPPAPAKPETAEEVHLDDRPNYVTESAPATLEWDHQPVTGTVLPDETLRPGYEPEQEPRWPGLTGRFHRWRVARLDRRAAEARERYRRGAQRAAGHVR</sequence>
<accession>A0A5B8C1X1</accession>
<evidence type="ECO:0000256" key="1">
    <source>
        <dbReference type="ARBA" id="ARBA00004651"/>
    </source>
</evidence>
<keyword evidence="2" id="KW-1003">Cell membrane</keyword>
<proteinExistence type="predicted"/>
<dbReference type="Pfam" id="PF03631">
    <property type="entry name" value="Virul_fac_BrkB"/>
    <property type="match status" value="1"/>
</dbReference>
<dbReference type="KEGG" id="gyu:FE374_04870"/>
<dbReference type="OrthoDB" id="5143175at2"/>
<dbReference type="InterPro" id="IPR017039">
    <property type="entry name" value="Virul_fac_BrkB"/>
</dbReference>
<gene>
    <name evidence="7" type="ORF">FE374_04870</name>
</gene>
<protein>
    <submittedName>
        <fullName evidence="7">YihY/virulence factor BrkB family protein</fullName>
    </submittedName>
</protein>